<dbReference type="PANTHER" id="PTHR35866:SF1">
    <property type="entry name" value="YKGJ FAMILY CYSTEINE CLUSTER PROTEIN"/>
    <property type="match status" value="1"/>
</dbReference>
<comment type="caution">
    <text evidence="1">The sequence shown here is derived from an EMBL/GenBank/DDBJ whole genome shotgun (WGS) entry which is preliminary data.</text>
</comment>
<dbReference type="PANTHER" id="PTHR35866">
    <property type="entry name" value="PUTATIVE-RELATED"/>
    <property type="match status" value="1"/>
</dbReference>
<dbReference type="Pfam" id="PF03692">
    <property type="entry name" value="CxxCxxCC"/>
    <property type="match status" value="1"/>
</dbReference>
<dbReference type="eggNOG" id="COG0727">
    <property type="taxonomic scope" value="Bacteria"/>
</dbReference>
<name>A0A0T5XC00_9BACT</name>
<reference evidence="2" key="1">
    <citation type="submission" date="2012-09" db="EMBL/GenBank/DDBJ databases">
        <authorList>
            <person name="Weinstock G."/>
            <person name="Sodergren E."/>
            <person name="Clifton S."/>
            <person name="Fulton L."/>
            <person name="Fulton B."/>
            <person name="Courtney L."/>
            <person name="Fronick C."/>
            <person name="Harrison M."/>
            <person name="Strong C."/>
            <person name="Farmer C."/>
            <person name="Delehaunty K."/>
            <person name="Markovic C."/>
            <person name="Hall O."/>
            <person name="Minx P."/>
            <person name="Tomlinson C."/>
            <person name="Mitreva M."/>
            <person name="Nelson J."/>
            <person name="Hou S."/>
            <person name="Wollam A."/>
            <person name="Pepin K.H."/>
            <person name="Johnson M."/>
            <person name="Bhonagiri V."/>
            <person name="Nash W.E."/>
            <person name="Suruliraj S."/>
            <person name="Warren W."/>
            <person name="Chinwalla A."/>
            <person name="Mardis E.R."/>
            <person name="Wilson R.K."/>
        </authorList>
    </citation>
    <scope>NUCLEOTIDE SEQUENCE [LARGE SCALE GENOMIC DNA]</scope>
    <source>
        <strain evidence="2">OS1</strain>
    </source>
</reference>
<gene>
    <name evidence="1" type="ORF">HMPREF1705_03108</name>
</gene>
<evidence type="ECO:0008006" key="3">
    <source>
        <dbReference type="Google" id="ProtNLM"/>
    </source>
</evidence>
<dbReference type="AlphaFoldDB" id="A0A0T5XC00"/>
<sequence>MKEYKNKRWWKDGLYFSCLGCGRCCGGEPGYVWLDTNEIFAIANFLEMDVVDTLRSFARRVSGRISLMELENGDCVFLADGRCRIYPVRPLQCRTYPFWPSVLQSPRSWRLEGQRCPGIGQGSFYPQETIDRLLSHISAMGL</sequence>
<keyword evidence="2" id="KW-1185">Reference proteome</keyword>
<dbReference type="STRING" id="592015.HMPREF1705_03108"/>
<dbReference type="InterPro" id="IPR005358">
    <property type="entry name" value="Puta_zinc/iron-chelating_dom"/>
</dbReference>
<dbReference type="Proteomes" id="UP000005273">
    <property type="component" value="Unassembled WGS sequence"/>
</dbReference>
<dbReference type="EMBL" id="ACJX03000001">
    <property type="protein sequence ID" value="KRT35853.1"/>
    <property type="molecule type" value="Genomic_DNA"/>
</dbReference>
<evidence type="ECO:0000313" key="2">
    <source>
        <dbReference type="Proteomes" id="UP000005273"/>
    </source>
</evidence>
<organism evidence="1 2">
    <name type="scientific">Acetomicrobium hydrogeniformans ATCC BAA-1850</name>
    <dbReference type="NCBI Taxonomy" id="592015"/>
    <lineage>
        <taxon>Bacteria</taxon>
        <taxon>Thermotogati</taxon>
        <taxon>Synergistota</taxon>
        <taxon>Synergistia</taxon>
        <taxon>Synergistales</taxon>
        <taxon>Acetomicrobiaceae</taxon>
        <taxon>Acetomicrobium</taxon>
    </lineage>
</organism>
<dbReference type="OrthoDB" id="9810361at2"/>
<evidence type="ECO:0000313" key="1">
    <source>
        <dbReference type="EMBL" id="KRT35853.1"/>
    </source>
</evidence>
<accession>A0A0T5XC00</accession>
<proteinExistence type="predicted"/>
<protein>
    <recommendedName>
        <fullName evidence="3">Flagellin N-methylase</fullName>
    </recommendedName>
</protein>